<dbReference type="RefSeq" id="WP_185000174.1">
    <property type="nucleotide sequence ID" value="NZ_BAAAUI010000011.1"/>
</dbReference>
<dbReference type="Proteomes" id="UP000533598">
    <property type="component" value="Unassembled WGS sequence"/>
</dbReference>
<name>A0A7W7C453_9PSEU</name>
<protein>
    <submittedName>
        <fullName evidence="2">Uncharacterized protein</fullName>
    </submittedName>
</protein>
<comment type="caution">
    <text evidence="2">The sequence shown here is derived from an EMBL/GenBank/DDBJ whole genome shotgun (WGS) entry which is preliminary data.</text>
</comment>
<proteinExistence type="predicted"/>
<organism evidence="2 3">
    <name type="scientific">Crossiella cryophila</name>
    <dbReference type="NCBI Taxonomy" id="43355"/>
    <lineage>
        <taxon>Bacteria</taxon>
        <taxon>Bacillati</taxon>
        <taxon>Actinomycetota</taxon>
        <taxon>Actinomycetes</taxon>
        <taxon>Pseudonocardiales</taxon>
        <taxon>Pseudonocardiaceae</taxon>
        <taxon>Crossiella</taxon>
    </lineage>
</organism>
<keyword evidence="3" id="KW-1185">Reference proteome</keyword>
<evidence type="ECO:0000313" key="2">
    <source>
        <dbReference type="EMBL" id="MBB4674144.1"/>
    </source>
</evidence>
<dbReference type="EMBL" id="JACHMH010000001">
    <property type="protein sequence ID" value="MBB4674144.1"/>
    <property type="molecule type" value="Genomic_DNA"/>
</dbReference>
<accession>A0A7W7C453</accession>
<dbReference type="AlphaFoldDB" id="A0A7W7C453"/>
<feature type="region of interest" description="Disordered" evidence="1">
    <location>
        <begin position="1"/>
        <end position="21"/>
    </location>
</feature>
<evidence type="ECO:0000313" key="3">
    <source>
        <dbReference type="Proteomes" id="UP000533598"/>
    </source>
</evidence>
<gene>
    <name evidence="2" type="ORF">HNR67_000262</name>
</gene>
<reference evidence="2 3" key="1">
    <citation type="submission" date="2020-08" db="EMBL/GenBank/DDBJ databases">
        <title>Sequencing the genomes of 1000 actinobacteria strains.</title>
        <authorList>
            <person name="Klenk H.-P."/>
        </authorList>
    </citation>
    <scope>NUCLEOTIDE SEQUENCE [LARGE SCALE GENOMIC DNA]</scope>
    <source>
        <strain evidence="2 3">DSM 44230</strain>
    </source>
</reference>
<sequence length="200" mass="21661">MSAPESKSSRAEGPDLVEQGPEDADVLFVLDPAGLGRHGDLPASWRGIARSTHIAWLRLPAAEAAMPRARDVLERLAEGGGAIDLVAEGAAAEPAMLLATESFAGGEPRTVRSVLLVDPEPRSRPIEQVLIGHGVRVKVLDRGATRVPLGHPRVVAEVAGELHGRRMPARPRRTSRRPSVAGQVWQAVRMRIRDRFTRPR</sequence>
<evidence type="ECO:0000256" key="1">
    <source>
        <dbReference type="SAM" id="MobiDB-lite"/>
    </source>
</evidence>